<dbReference type="Proteomes" id="UP000000709">
    <property type="component" value="Unassembled WGS sequence"/>
</dbReference>
<dbReference type="KEGG" id="spaa:SPAPADRAFT_62705"/>
<dbReference type="Gene3D" id="3.30.230.70">
    <property type="entry name" value="GHMP Kinase, N-terminal domain"/>
    <property type="match status" value="1"/>
</dbReference>
<dbReference type="RefSeq" id="XP_007376871.1">
    <property type="nucleotide sequence ID" value="XM_007376809.1"/>
</dbReference>
<dbReference type="AlphaFoldDB" id="G3AT75"/>
<comment type="subcellular location">
    <subcellularLocation>
        <location evidence="1">Cytoplasm</location>
    </subcellularLocation>
    <subcellularLocation>
        <location evidence="2">Nucleus</location>
        <location evidence="2">Nucleolus</location>
    </subcellularLocation>
</comment>
<dbReference type="GO" id="GO:0034476">
    <property type="term" value="P:U5 snRNA 3'-end processing"/>
    <property type="evidence" value="ECO:0007669"/>
    <property type="project" value="TreeGrafter"/>
</dbReference>
<accession>G3AT75</accession>
<dbReference type="HOGENOM" id="CLU_065411_0_0_1"/>
<keyword evidence="6" id="KW-0271">Exosome</keyword>
<proteinExistence type="inferred from homology"/>
<dbReference type="InterPro" id="IPR027408">
    <property type="entry name" value="PNPase/RNase_PH_dom_sf"/>
</dbReference>
<dbReference type="GO" id="GO:0035925">
    <property type="term" value="F:mRNA 3'-UTR AU-rich region binding"/>
    <property type="evidence" value="ECO:0007669"/>
    <property type="project" value="TreeGrafter"/>
</dbReference>
<dbReference type="SUPFAM" id="SSF54211">
    <property type="entry name" value="Ribosomal protein S5 domain 2-like"/>
    <property type="match status" value="1"/>
</dbReference>
<dbReference type="GO" id="GO:0071042">
    <property type="term" value="P:nuclear polyadenylation-dependent mRNA catabolic process"/>
    <property type="evidence" value="ECO:0007669"/>
    <property type="project" value="EnsemblFungi"/>
</dbReference>
<keyword evidence="5" id="KW-0698">rRNA processing</keyword>
<evidence type="ECO:0000256" key="6">
    <source>
        <dbReference type="ARBA" id="ARBA00022835"/>
    </source>
</evidence>
<evidence type="ECO:0000256" key="2">
    <source>
        <dbReference type="ARBA" id="ARBA00004604"/>
    </source>
</evidence>
<dbReference type="GO" id="GO:0071035">
    <property type="term" value="P:nuclear polyadenylation-dependent rRNA catabolic process"/>
    <property type="evidence" value="ECO:0007669"/>
    <property type="project" value="EnsemblFungi"/>
</dbReference>
<evidence type="ECO:0000256" key="4">
    <source>
        <dbReference type="ARBA" id="ARBA00022490"/>
    </source>
</evidence>
<evidence type="ECO:0000313" key="9">
    <source>
        <dbReference type="EMBL" id="EGW30838.1"/>
    </source>
</evidence>
<organism evidence="10">
    <name type="scientific">Spathaspora passalidarum (strain NRRL Y-27907 / 11-Y1)</name>
    <dbReference type="NCBI Taxonomy" id="619300"/>
    <lineage>
        <taxon>Eukaryota</taxon>
        <taxon>Fungi</taxon>
        <taxon>Dikarya</taxon>
        <taxon>Ascomycota</taxon>
        <taxon>Saccharomycotina</taxon>
        <taxon>Pichiomycetes</taxon>
        <taxon>Debaryomycetaceae</taxon>
        <taxon>Spathaspora</taxon>
    </lineage>
</organism>
<sequence>MSSADLKQVSFPPDVLARIAPDVSLERHLSLGIRPNLRNFTEFNSIDIKSNNQQLQENYNNIFASSIVKSGPTTIINTLTLGVVENYGQDKDKYGTVYPVVEILRGRMGGAPTDEEMILGQDLYETIYHSKLIPNESLQVKPIGLGIKEEDGETIYYPDLQEADYIPQSEHEKSYSFVILSSIKVYSKHTSTNSLFDLCYLSCVDALQKLKLPRLYIMDSIQTKVSVKSKKSTTRGLISTNKAELNIDTANKQHYYSIELNIKEGSISSNYGIVKSPDNNDESILLTDLQGQEEESAILSRMSIITNKTGSINRISLINGGDGDISLELLRDAIEISKRRSKEGVM</sequence>
<protein>
    <submittedName>
        <fullName evidence="9">Uncharacterized protein</fullName>
    </submittedName>
</protein>
<dbReference type="GO" id="GO:0000177">
    <property type="term" value="C:cytoplasmic exosome (RNase complex)"/>
    <property type="evidence" value="ECO:0007669"/>
    <property type="project" value="EnsemblFungi"/>
</dbReference>
<keyword evidence="4" id="KW-0963">Cytoplasm</keyword>
<reference evidence="9 10" key="1">
    <citation type="journal article" date="2011" name="Proc. Natl. Acad. Sci. U.S.A.">
        <title>Comparative genomics of xylose-fermenting fungi for enhanced biofuel production.</title>
        <authorList>
            <person name="Wohlbach D.J."/>
            <person name="Kuo A."/>
            <person name="Sato T.K."/>
            <person name="Potts K.M."/>
            <person name="Salamov A.A."/>
            <person name="LaButti K.M."/>
            <person name="Sun H."/>
            <person name="Clum A."/>
            <person name="Pangilinan J.L."/>
            <person name="Lindquist E.A."/>
            <person name="Lucas S."/>
            <person name="Lapidus A."/>
            <person name="Jin M."/>
            <person name="Gunawan C."/>
            <person name="Balan V."/>
            <person name="Dale B.E."/>
            <person name="Jeffries T.W."/>
            <person name="Zinkel R."/>
            <person name="Barry K.W."/>
            <person name="Grigoriev I.V."/>
            <person name="Gasch A.P."/>
        </authorList>
    </citation>
    <scope>NUCLEOTIDE SEQUENCE [LARGE SCALE GENOMIC DNA]</scope>
    <source>
        <strain evidence="10">NRRL Y-27907 / 11-Y1</strain>
    </source>
</reference>
<dbReference type="GO" id="GO:0016075">
    <property type="term" value="P:rRNA catabolic process"/>
    <property type="evidence" value="ECO:0007669"/>
    <property type="project" value="TreeGrafter"/>
</dbReference>
<dbReference type="InterPro" id="IPR050590">
    <property type="entry name" value="Exosome_comp_Rrp42_subfam"/>
</dbReference>
<keyword evidence="8" id="KW-0539">Nucleus</keyword>
<dbReference type="GO" id="GO:0034475">
    <property type="term" value="P:U4 snRNA 3'-end processing"/>
    <property type="evidence" value="ECO:0007669"/>
    <property type="project" value="TreeGrafter"/>
</dbReference>
<dbReference type="GO" id="GO:0005654">
    <property type="term" value="C:nucleoplasm"/>
    <property type="evidence" value="ECO:0007669"/>
    <property type="project" value="EnsemblFungi"/>
</dbReference>
<keyword evidence="7" id="KW-0694">RNA-binding</keyword>
<evidence type="ECO:0000256" key="7">
    <source>
        <dbReference type="ARBA" id="ARBA00022884"/>
    </source>
</evidence>
<dbReference type="FunCoup" id="G3AT75">
    <property type="interactions" value="242"/>
</dbReference>
<dbReference type="InterPro" id="IPR020568">
    <property type="entry name" value="Ribosomal_Su5_D2-typ_SF"/>
</dbReference>
<gene>
    <name evidence="9" type="ORF">SPAPADRAFT_62705</name>
</gene>
<dbReference type="GO" id="GO:0071028">
    <property type="term" value="P:nuclear mRNA surveillance"/>
    <property type="evidence" value="ECO:0007669"/>
    <property type="project" value="TreeGrafter"/>
</dbReference>
<dbReference type="OMA" id="FDLCYLS"/>
<dbReference type="STRING" id="619300.G3AT75"/>
<dbReference type="GO" id="GO:0071038">
    <property type="term" value="P:TRAMP-dependent tRNA surveillance pathway"/>
    <property type="evidence" value="ECO:0007669"/>
    <property type="project" value="EnsemblFungi"/>
</dbReference>
<dbReference type="InParanoid" id="G3AT75"/>
<evidence type="ECO:0000256" key="3">
    <source>
        <dbReference type="ARBA" id="ARBA00006678"/>
    </source>
</evidence>
<evidence type="ECO:0000313" key="10">
    <source>
        <dbReference type="Proteomes" id="UP000000709"/>
    </source>
</evidence>
<comment type="similarity">
    <text evidence="3">Belongs to the RNase PH family.</text>
</comment>
<evidence type="ECO:0000256" key="8">
    <source>
        <dbReference type="ARBA" id="ARBA00023242"/>
    </source>
</evidence>
<dbReference type="GO" id="GO:0005730">
    <property type="term" value="C:nucleolus"/>
    <property type="evidence" value="ECO:0007669"/>
    <property type="project" value="UniProtKB-SubCell"/>
</dbReference>
<evidence type="ECO:0000256" key="5">
    <source>
        <dbReference type="ARBA" id="ARBA00022552"/>
    </source>
</evidence>
<dbReference type="OrthoDB" id="45882at2759"/>
<dbReference type="GO" id="GO:0000176">
    <property type="term" value="C:nuclear exosome (RNase complex)"/>
    <property type="evidence" value="ECO:0007669"/>
    <property type="project" value="EnsemblFungi"/>
</dbReference>
<evidence type="ECO:0000256" key="1">
    <source>
        <dbReference type="ARBA" id="ARBA00004496"/>
    </source>
</evidence>
<dbReference type="eggNOG" id="KOG1613">
    <property type="taxonomic scope" value="Eukaryota"/>
</dbReference>
<dbReference type="PANTHER" id="PTHR11097">
    <property type="entry name" value="EXOSOME COMPLEX EXONUCLEASE RIBOSOMAL RNA PROCESSING PROTEIN"/>
    <property type="match status" value="1"/>
</dbReference>
<dbReference type="GO" id="GO:0006397">
    <property type="term" value="P:mRNA processing"/>
    <property type="evidence" value="ECO:0007669"/>
    <property type="project" value="EnsemblFungi"/>
</dbReference>
<keyword evidence="10" id="KW-1185">Reference proteome</keyword>
<dbReference type="GeneID" id="18874440"/>
<dbReference type="PANTHER" id="PTHR11097:SF9">
    <property type="entry name" value="EXOSOME COMPLEX COMPONENT RRP43"/>
    <property type="match status" value="1"/>
</dbReference>
<name>G3AT75_SPAPN</name>
<dbReference type="EMBL" id="GL996504">
    <property type="protein sequence ID" value="EGW30838.1"/>
    <property type="molecule type" value="Genomic_DNA"/>
</dbReference>
<dbReference type="GO" id="GO:0000467">
    <property type="term" value="P:exonucleolytic trimming to generate mature 3'-end of 5.8S rRNA from tricistronic rRNA transcript (SSU-rRNA, 5.8S rRNA, LSU-rRNA)"/>
    <property type="evidence" value="ECO:0007669"/>
    <property type="project" value="EnsemblFungi"/>
</dbReference>
<dbReference type="GO" id="GO:0034473">
    <property type="term" value="P:U1 snRNA 3'-end processing"/>
    <property type="evidence" value="ECO:0007669"/>
    <property type="project" value="TreeGrafter"/>
</dbReference>